<evidence type="ECO:0000259" key="3">
    <source>
        <dbReference type="Pfam" id="PF01494"/>
    </source>
</evidence>
<dbReference type="Proteomes" id="UP000194632">
    <property type="component" value="Unassembled WGS sequence"/>
</dbReference>
<dbReference type="EMBL" id="NGFO01000015">
    <property type="protein sequence ID" value="OUC78093.1"/>
    <property type="molecule type" value="Genomic_DNA"/>
</dbReference>
<keyword evidence="5" id="KW-1185">Reference proteome</keyword>
<protein>
    <recommendedName>
        <fullName evidence="3">FAD-binding domain-containing protein</fullName>
    </recommendedName>
</protein>
<accession>A0A243Q8Q4</accession>
<dbReference type="AlphaFoldDB" id="A0A243Q8Q4"/>
<dbReference type="InterPro" id="IPR036188">
    <property type="entry name" value="FAD/NAD-bd_sf"/>
</dbReference>
<evidence type="ECO:0000256" key="2">
    <source>
        <dbReference type="ARBA" id="ARBA00023027"/>
    </source>
</evidence>
<evidence type="ECO:0000256" key="1">
    <source>
        <dbReference type="ARBA" id="ARBA00023002"/>
    </source>
</evidence>
<keyword evidence="2" id="KW-0520">NAD</keyword>
<gene>
    <name evidence="4" type="ORF">CA982_14095</name>
</gene>
<dbReference type="Gene3D" id="3.50.50.60">
    <property type="entry name" value="FAD/NAD(P)-binding domain"/>
    <property type="match status" value="1"/>
</dbReference>
<evidence type="ECO:0000313" key="5">
    <source>
        <dbReference type="Proteomes" id="UP000194632"/>
    </source>
</evidence>
<keyword evidence="1" id="KW-0560">Oxidoreductase</keyword>
<dbReference type="GO" id="GO:0071949">
    <property type="term" value="F:FAD binding"/>
    <property type="evidence" value="ECO:0007669"/>
    <property type="project" value="InterPro"/>
</dbReference>
<sequence>MELRRVAVIGGGPGGLYAARLLKRARPSCQVVVYEQSRPGDTFGFGVGLAARTRERLAEADEETLREIELGTRQHAMQMRVRGEVSKVASRAQIGIARPRLLDVLHRHAAEAGVDVRFGQRMAASEIDADLIIAADGVSSATRINEPAFGGSVRLGAGLYLWAATDFALETSLFEPVETEHGVFVTHAYPYQSDRSTFLIETDPATLKRARLDRHAEGDESGSDSDSLRYLESAFTEALHGHRLIGNRTRWSRFRTVRAQKWHHGNVVLLGDAAHTAHYSVGSGTKMAMEDAIELVRALTDFNRLDEALRRYEAVRRPAVERIQDLAHRSQLWWESFPQRLDLPIAQLMNCYMSRAGNVPPARFARSNPDVMSTALSDYAGRRISVAELQSVDLNTWVLEQPLDDGLLTTRASGRILPQGDPEAHKELTIVEQCVEGPWSSEADDLLEDLSKNRPQGFLLVGPADRPAVLDRLDFGERLRKRTGGLVALSLPEALEDDAVAGLISGRIDLVQFDRPASSPRHTNVEAFAPGSANANASVANAAAAAI</sequence>
<dbReference type="Gene3D" id="3.30.9.20">
    <property type="match status" value="1"/>
</dbReference>
<dbReference type="PRINTS" id="PR00420">
    <property type="entry name" value="RNGMNOXGNASE"/>
</dbReference>
<dbReference type="InterPro" id="IPR002938">
    <property type="entry name" value="FAD-bd"/>
</dbReference>
<name>A0A243Q8Q4_9ACTN</name>
<dbReference type="Pfam" id="PF01494">
    <property type="entry name" value="FAD_binding_3"/>
    <property type="match status" value="1"/>
</dbReference>
<dbReference type="GO" id="GO:0016491">
    <property type="term" value="F:oxidoreductase activity"/>
    <property type="evidence" value="ECO:0007669"/>
    <property type="project" value="UniProtKB-KW"/>
</dbReference>
<dbReference type="PANTHER" id="PTHR43476">
    <property type="entry name" value="3-(3-HYDROXY-PHENYL)PROPIONATE/3-HYDROXYCINNAMIC ACID HYDROXYLASE"/>
    <property type="match status" value="1"/>
</dbReference>
<evidence type="ECO:0000313" key="4">
    <source>
        <dbReference type="EMBL" id="OUC78093.1"/>
    </source>
</evidence>
<comment type="caution">
    <text evidence="4">The sequence shown here is derived from an EMBL/GenBank/DDBJ whole genome shotgun (WGS) entry which is preliminary data.</text>
</comment>
<feature type="domain" description="FAD-binding" evidence="3">
    <location>
        <begin position="6"/>
        <end position="325"/>
    </location>
</feature>
<dbReference type="STRING" id="417102.CA982_14095"/>
<organism evidence="4 5">
    <name type="scientific">Gordonia lacunae</name>
    <dbReference type="NCBI Taxonomy" id="417102"/>
    <lineage>
        <taxon>Bacteria</taxon>
        <taxon>Bacillati</taxon>
        <taxon>Actinomycetota</taxon>
        <taxon>Actinomycetes</taxon>
        <taxon>Mycobacteriales</taxon>
        <taxon>Gordoniaceae</taxon>
        <taxon>Gordonia</taxon>
    </lineage>
</organism>
<reference evidence="4 5" key="1">
    <citation type="submission" date="2017-05" db="EMBL/GenBank/DDBJ databases">
        <title>Biotechnological potential of actinobacteria isolated from South African environments.</title>
        <authorList>
            <person name="Le Roes-Hill M."/>
            <person name="Prins A."/>
            <person name="Durrell K.A."/>
        </authorList>
    </citation>
    <scope>NUCLEOTIDE SEQUENCE [LARGE SCALE GENOMIC DNA]</scope>
    <source>
        <strain evidence="4">BS2</strain>
    </source>
</reference>
<dbReference type="InterPro" id="IPR050631">
    <property type="entry name" value="PheA/TfdB_FAD_monoxygenase"/>
</dbReference>
<dbReference type="OrthoDB" id="3169239at2"/>
<dbReference type="PANTHER" id="PTHR43476:SF4">
    <property type="entry name" value="BLR0106 PROTEIN"/>
    <property type="match status" value="1"/>
</dbReference>
<dbReference type="SUPFAM" id="SSF51905">
    <property type="entry name" value="FAD/NAD(P)-binding domain"/>
    <property type="match status" value="1"/>
</dbReference>
<proteinExistence type="predicted"/>